<evidence type="ECO:0000259" key="1">
    <source>
        <dbReference type="Pfam" id="PF12416"/>
    </source>
</evidence>
<evidence type="ECO:0000313" key="2">
    <source>
        <dbReference type="EMBL" id="VDN15535.1"/>
    </source>
</evidence>
<dbReference type="InterPro" id="IPR022136">
    <property type="entry name" value="DUF3668"/>
</dbReference>
<accession>A0A3P7LF68</accession>
<feature type="domain" description="DUF3668" evidence="1">
    <location>
        <begin position="42"/>
        <end position="121"/>
    </location>
</feature>
<name>A0A3P7LF68_DIBLA</name>
<organism evidence="2 3">
    <name type="scientific">Dibothriocephalus latus</name>
    <name type="common">Fish tapeworm</name>
    <name type="synonym">Diphyllobothrium latum</name>
    <dbReference type="NCBI Taxonomy" id="60516"/>
    <lineage>
        <taxon>Eukaryota</taxon>
        <taxon>Metazoa</taxon>
        <taxon>Spiralia</taxon>
        <taxon>Lophotrochozoa</taxon>
        <taxon>Platyhelminthes</taxon>
        <taxon>Cestoda</taxon>
        <taxon>Eucestoda</taxon>
        <taxon>Diphyllobothriidea</taxon>
        <taxon>Diphyllobothriidae</taxon>
        <taxon>Dibothriocephalus</taxon>
    </lineage>
</organism>
<reference evidence="2 3" key="1">
    <citation type="submission" date="2018-11" db="EMBL/GenBank/DDBJ databases">
        <authorList>
            <consortium name="Pathogen Informatics"/>
        </authorList>
    </citation>
    <scope>NUCLEOTIDE SEQUENCE [LARGE SCALE GENOMIC DNA]</scope>
</reference>
<dbReference type="AlphaFoldDB" id="A0A3P7LF68"/>
<gene>
    <name evidence="2" type="ORF">DILT_LOCUS11366</name>
</gene>
<proteinExistence type="predicted"/>
<dbReference type="EMBL" id="UYRU01062838">
    <property type="protein sequence ID" value="VDN15535.1"/>
    <property type="molecule type" value="Genomic_DNA"/>
</dbReference>
<sequence>MYIDLDGNEVILSVPTSQQTVGFESLQVTPKRCLTAKAGKSFQYFQIGPSRIAQEDFLLSIDILSVQNVTSLLLTNTPLPATGLCPFKVALNVLGVDLEGSEFGDPVAASFSEDHFTFKLR</sequence>
<evidence type="ECO:0000313" key="3">
    <source>
        <dbReference type="Proteomes" id="UP000281553"/>
    </source>
</evidence>
<keyword evidence="3" id="KW-1185">Reference proteome</keyword>
<dbReference type="Proteomes" id="UP000281553">
    <property type="component" value="Unassembled WGS sequence"/>
</dbReference>
<dbReference type="Pfam" id="PF12416">
    <property type="entry name" value="DUF3668"/>
    <property type="match status" value="1"/>
</dbReference>
<protein>
    <recommendedName>
        <fullName evidence="1">DUF3668 domain-containing protein</fullName>
    </recommendedName>
</protein>